<evidence type="ECO:0000313" key="9">
    <source>
        <dbReference type="Proteomes" id="UP000697107"/>
    </source>
</evidence>
<reference evidence="8" key="1">
    <citation type="submission" date="2018-10" db="EMBL/GenBank/DDBJ databases">
        <title>Effector identification in a new, highly contiguous assembly of the strawberry crown rot pathogen Phytophthora cactorum.</title>
        <authorList>
            <person name="Armitage A.D."/>
            <person name="Nellist C.F."/>
            <person name="Bates H."/>
            <person name="Vickerstaff R.J."/>
            <person name="Harrison R.J."/>
        </authorList>
    </citation>
    <scope>NUCLEOTIDE SEQUENCE</scope>
    <source>
        <strain evidence="8">P415</strain>
    </source>
</reference>
<keyword evidence="3" id="KW-0547">Nucleotide-binding</keyword>
<evidence type="ECO:0000259" key="7">
    <source>
        <dbReference type="PROSITE" id="PS50011"/>
    </source>
</evidence>
<organism evidence="8 9">
    <name type="scientific">Phytophthora cactorum</name>
    <dbReference type="NCBI Taxonomy" id="29920"/>
    <lineage>
        <taxon>Eukaryota</taxon>
        <taxon>Sar</taxon>
        <taxon>Stramenopiles</taxon>
        <taxon>Oomycota</taxon>
        <taxon>Peronosporomycetes</taxon>
        <taxon>Peronosporales</taxon>
        <taxon>Peronosporaceae</taxon>
        <taxon>Phytophthora</taxon>
    </lineage>
</organism>
<keyword evidence="2" id="KW-0808">Transferase</keyword>
<dbReference type="PROSITE" id="PS50011">
    <property type="entry name" value="PROTEIN_KINASE_DOM"/>
    <property type="match status" value="1"/>
</dbReference>
<dbReference type="GO" id="GO:0005524">
    <property type="term" value="F:ATP binding"/>
    <property type="evidence" value="ECO:0007669"/>
    <property type="project" value="UniProtKB-KW"/>
</dbReference>
<dbReference type="EMBL" id="RCML01000113">
    <property type="protein sequence ID" value="KAG2990680.1"/>
    <property type="molecule type" value="Genomic_DNA"/>
</dbReference>
<evidence type="ECO:0000256" key="4">
    <source>
        <dbReference type="ARBA" id="ARBA00022777"/>
    </source>
</evidence>
<evidence type="ECO:0000256" key="6">
    <source>
        <dbReference type="SAM" id="MobiDB-lite"/>
    </source>
</evidence>
<feature type="compositionally biased region" description="Polar residues" evidence="6">
    <location>
        <begin position="226"/>
        <end position="235"/>
    </location>
</feature>
<accession>A0A8T1GC29</accession>
<comment type="caution">
    <text evidence="8">The sequence shown here is derived from an EMBL/GenBank/DDBJ whole genome shotgun (WGS) entry which is preliminary data.</text>
</comment>
<keyword evidence="1" id="KW-0723">Serine/threonine-protein kinase</keyword>
<dbReference type="SMART" id="SM00220">
    <property type="entry name" value="S_TKc"/>
    <property type="match status" value="1"/>
</dbReference>
<evidence type="ECO:0000256" key="5">
    <source>
        <dbReference type="ARBA" id="ARBA00022840"/>
    </source>
</evidence>
<dbReference type="InterPro" id="IPR000719">
    <property type="entry name" value="Prot_kinase_dom"/>
</dbReference>
<feature type="compositionally biased region" description="Basic and acidic residues" evidence="6">
    <location>
        <begin position="105"/>
        <end position="118"/>
    </location>
</feature>
<feature type="region of interest" description="Disordered" evidence="6">
    <location>
        <begin position="103"/>
        <end position="122"/>
    </location>
</feature>
<dbReference type="GO" id="GO:0005634">
    <property type="term" value="C:nucleus"/>
    <property type="evidence" value="ECO:0007669"/>
    <property type="project" value="TreeGrafter"/>
</dbReference>
<gene>
    <name evidence="8" type="ORF">PC118_g5489</name>
</gene>
<dbReference type="SUPFAM" id="SSF56112">
    <property type="entry name" value="Protein kinase-like (PK-like)"/>
    <property type="match status" value="1"/>
</dbReference>
<evidence type="ECO:0000256" key="1">
    <source>
        <dbReference type="ARBA" id="ARBA00022527"/>
    </source>
</evidence>
<keyword evidence="4" id="KW-0418">Kinase</keyword>
<dbReference type="VEuPathDB" id="FungiDB:PC110_g10250"/>
<dbReference type="Proteomes" id="UP000697107">
    <property type="component" value="Unassembled WGS sequence"/>
</dbReference>
<feature type="region of interest" description="Disordered" evidence="6">
    <location>
        <begin position="15"/>
        <end position="51"/>
    </location>
</feature>
<dbReference type="InterPro" id="IPR011009">
    <property type="entry name" value="Kinase-like_dom_sf"/>
</dbReference>
<dbReference type="GO" id="GO:0004674">
    <property type="term" value="F:protein serine/threonine kinase activity"/>
    <property type="evidence" value="ECO:0007669"/>
    <property type="project" value="UniProtKB-KW"/>
</dbReference>
<dbReference type="Gene3D" id="1.10.510.10">
    <property type="entry name" value="Transferase(Phosphotransferase) domain 1"/>
    <property type="match status" value="1"/>
</dbReference>
<dbReference type="PANTHER" id="PTHR24345">
    <property type="entry name" value="SERINE/THREONINE-PROTEIN KINASE PLK"/>
    <property type="match status" value="1"/>
</dbReference>
<name>A0A8T1GC29_9STRA</name>
<evidence type="ECO:0000256" key="2">
    <source>
        <dbReference type="ARBA" id="ARBA00022679"/>
    </source>
</evidence>
<feature type="domain" description="Protein kinase" evidence="7">
    <location>
        <begin position="236"/>
        <end position="562"/>
    </location>
</feature>
<dbReference type="PANTHER" id="PTHR24345:SF91">
    <property type="entry name" value="SERINE_THREONINE-PROTEIN KINASE PLK4"/>
    <property type="match status" value="1"/>
</dbReference>
<protein>
    <recommendedName>
        <fullName evidence="7">Protein kinase domain-containing protein</fullName>
    </recommendedName>
</protein>
<feature type="compositionally biased region" description="Polar residues" evidence="6">
    <location>
        <begin position="41"/>
        <end position="50"/>
    </location>
</feature>
<evidence type="ECO:0000256" key="3">
    <source>
        <dbReference type="ARBA" id="ARBA00022741"/>
    </source>
</evidence>
<sequence>MHLGGEVLREAILRTSKMPGKSDGRHGTSKLPSTVPARLKSFNSDSQGNLPSPHRADLVCLAATASRSAKCESLRLKALAAGLKSRPTAAPSCSLLADASLDDDATQRATRERRRSATSEKMTNGAFHRRAGERCLPLSPNPFTLSRRSGGRGIVSLVFSQQQHRASQRRQWSLHLRTELESDTSRDDVSKTKGLSSTKEPGVTCLLQSLDLHERCYLGQMAARSPLQQRSSESSIMDRTRTSSGSGSTRVELTRRLTKQVYVGAMEVPPDAVGIDKPAPGQLTVAVKVRALTLDSDRNGGGGLRTWQEWRTVQRLLALEREADNYVLRASSALSRNRSNATGRSVLDGRRHIIRYYTTSVESESFRLIMEYCPGGDLLSQLISKGALGPQPSQRVSQQEARRWVLQLARGLRYLHASGIAHRDLCPENILISRTGDVKICNFGASTTRAAELSRDRVAGNLHYTAPEAVSGTWYDPVRADVWSLGAVFFVLLTGSPLLRLPFPECRGFELVKTVGCRGVLKLWNMDQLFSAATMDLLAKMLTVDPAKRLGSLREVLEHPAMLATAHTERSLIAV</sequence>
<keyword evidence="5" id="KW-0067">ATP-binding</keyword>
<proteinExistence type="predicted"/>
<feature type="region of interest" description="Disordered" evidence="6">
    <location>
        <begin position="223"/>
        <end position="251"/>
    </location>
</feature>
<dbReference type="AlphaFoldDB" id="A0A8T1GC29"/>
<dbReference type="Pfam" id="PF00069">
    <property type="entry name" value="Pkinase"/>
    <property type="match status" value="1"/>
</dbReference>
<evidence type="ECO:0000313" key="8">
    <source>
        <dbReference type="EMBL" id="KAG2990680.1"/>
    </source>
</evidence>